<dbReference type="EMBL" id="KV454439">
    <property type="protein sequence ID" value="ODQ77591.1"/>
    <property type="molecule type" value="Genomic_DNA"/>
</dbReference>
<evidence type="ECO:0000313" key="1">
    <source>
        <dbReference type="EMBL" id="ODQ77591.1"/>
    </source>
</evidence>
<sequence length="94" mass="10083">MAFNISSPNSGKTWIGFPVKDLSLPLVGLSPSISQVCPSASFLSLVKSSGSALSNRYSEASLKAIGVKYNAVVGLLRIRCFKKNQVAQRKLTHD</sequence>
<accession>A0A1E3QIS3</accession>
<reference evidence="2" key="1">
    <citation type="submission" date="2016-05" db="EMBL/GenBank/DDBJ databases">
        <title>Comparative genomics of biotechnologically important yeasts.</title>
        <authorList>
            <consortium name="DOE Joint Genome Institute"/>
            <person name="Riley R."/>
            <person name="Haridas S."/>
            <person name="Wolfe K.H."/>
            <person name="Lopes M.R."/>
            <person name="Hittinger C.T."/>
            <person name="Goker M."/>
            <person name="Salamov A."/>
            <person name="Wisecaver J."/>
            <person name="Long T.M."/>
            <person name="Aerts A.L."/>
            <person name="Barry K."/>
            <person name="Choi C."/>
            <person name="Clum A."/>
            <person name="Coughlan A.Y."/>
            <person name="Deshpande S."/>
            <person name="Douglass A.P."/>
            <person name="Hanson S.J."/>
            <person name="Klenk H.-P."/>
            <person name="Labutti K."/>
            <person name="Lapidus A."/>
            <person name="Lindquist E."/>
            <person name="Lipzen A."/>
            <person name="Meier-Kolthoff J.P."/>
            <person name="Ohm R.A."/>
            <person name="Otillar R.P."/>
            <person name="Pangilinan J."/>
            <person name="Peng Y."/>
            <person name="Rokas A."/>
            <person name="Rosa C.A."/>
            <person name="Scheuner C."/>
            <person name="Sibirny A.A."/>
            <person name="Slot J.C."/>
            <person name="Stielow J.B."/>
            <person name="Sun H."/>
            <person name="Kurtzman C.P."/>
            <person name="Blackwell M."/>
            <person name="Grigoriev I.V."/>
            <person name="Jeffries T.W."/>
        </authorList>
    </citation>
    <scope>NUCLEOTIDE SEQUENCE [LARGE SCALE GENOMIC DNA]</scope>
    <source>
        <strain evidence="2">NRRL Y-12698</strain>
    </source>
</reference>
<keyword evidence="2" id="KW-1185">Reference proteome</keyword>
<name>A0A1E3QIS3_9ASCO</name>
<organism evidence="1 2">
    <name type="scientific">Babjeviella inositovora NRRL Y-12698</name>
    <dbReference type="NCBI Taxonomy" id="984486"/>
    <lineage>
        <taxon>Eukaryota</taxon>
        <taxon>Fungi</taxon>
        <taxon>Dikarya</taxon>
        <taxon>Ascomycota</taxon>
        <taxon>Saccharomycotina</taxon>
        <taxon>Pichiomycetes</taxon>
        <taxon>Serinales incertae sedis</taxon>
        <taxon>Babjeviella</taxon>
    </lineage>
</organism>
<evidence type="ECO:0000313" key="2">
    <source>
        <dbReference type="Proteomes" id="UP000094336"/>
    </source>
</evidence>
<gene>
    <name evidence="1" type="ORF">BABINDRAFT_96369</name>
</gene>
<dbReference type="GeneID" id="30150851"/>
<protein>
    <submittedName>
        <fullName evidence="1">Uncharacterized protein</fullName>
    </submittedName>
</protein>
<dbReference type="RefSeq" id="XP_018982919.1">
    <property type="nucleotide sequence ID" value="XM_019132998.1"/>
</dbReference>
<dbReference type="AlphaFoldDB" id="A0A1E3QIS3"/>
<dbReference type="Proteomes" id="UP000094336">
    <property type="component" value="Unassembled WGS sequence"/>
</dbReference>
<proteinExistence type="predicted"/>